<dbReference type="InterPro" id="IPR019479">
    <property type="entry name" value="Peroxiredoxin_C"/>
</dbReference>
<keyword evidence="11 17" id="KW-0676">Redox-active center</keyword>
<keyword evidence="6 17" id="KW-0575">Peroxidase</keyword>
<accession>A0A2K5QWD0</accession>
<evidence type="ECO:0000256" key="15">
    <source>
        <dbReference type="ARBA" id="ARBA00046993"/>
    </source>
</evidence>
<evidence type="ECO:0000256" key="11">
    <source>
        <dbReference type="ARBA" id="ARBA00023284"/>
    </source>
</evidence>
<dbReference type="PROSITE" id="PS51352">
    <property type="entry name" value="THIOREDOXIN_2"/>
    <property type="match status" value="1"/>
</dbReference>
<evidence type="ECO:0000256" key="5">
    <source>
        <dbReference type="ARBA" id="ARBA00022553"/>
    </source>
</evidence>
<dbReference type="Gene3D" id="3.40.30.10">
    <property type="entry name" value="Glutaredoxin"/>
    <property type="match status" value="1"/>
</dbReference>
<name>A0A2K5QWD0_CEBIM</name>
<dbReference type="InterPro" id="IPR036249">
    <property type="entry name" value="Thioredoxin-like_sf"/>
</dbReference>
<organism evidence="22 23">
    <name type="scientific">Cebus imitator</name>
    <name type="common">Panamanian white-faced capuchin</name>
    <name type="synonym">Cebus capucinus imitator</name>
    <dbReference type="NCBI Taxonomy" id="2715852"/>
    <lineage>
        <taxon>Eukaryota</taxon>
        <taxon>Metazoa</taxon>
        <taxon>Chordata</taxon>
        <taxon>Craniata</taxon>
        <taxon>Vertebrata</taxon>
        <taxon>Euteleostomi</taxon>
        <taxon>Mammalia</taxon>
        <taxon>Eutheria</taxon>
        <taxon>Euarchontoglires</taxon>
        <taxon>Primates</taxon>
        <taxon>Haplorrhini</taxon>
        <taxon>Platyrrhini</taxon>
        <taxon>Cebidae</taxon>
        <taxon>Cebinae</taxon>
        <taxon>Cebus</taxon>
    </lineage>
</organism>
<dbReference type="GO" id="GO:0045454">
    <property type="term" value="P:cell redox homeostasis"/>
    <property type="evidence" value="ECO:0007669"/>
    <property type="project" value="TreeGrafter"/>
</dbReference>
<keyword evidence="7 17" id="KW-0049">Antioxidant</keyword>
<comment type="subcellular location">
    <subcellularLocation>
        <location evidence="1">Cytoplasm</location>
    </subcellularLocation>
</comment>
<dbReference type="InterPro" id="IPR024706">
    <property type="entry name" value="Peroxiredoxin_AhpC-typ"/>
</dbReference>
<evidence type="ECO:0000256" key="6">
    <source>
        <dbReference type="ARBA" id="ARBA00022559"/>
    </source>
</evidence>
<feature type="domain" description="Thioredoxin" evidence="21">
    <location>
        <begin position="6"/>
        <end position="147"/>
    </location>
</feature>
<evidence type="ECO:0000256" key="8">
    <source>
        <dbReference type="ARBA" id="ARBA00022990"/>
    </source>
</evidence>
<keyword evidence="23" id="KW-1185">Reference proteome</keyword>
<evidence type="ECO:0000256" key="12">
    <source>
        <dbReference type="ARBA" id="ARBA00037127"/>
    </source>
</evidence>
<evidence type="ECO:0000256" key="7">
    <source>
        <dbReference type="ARBA" id="ARBA00022862"/>
    </source>
</evidence>
<dbReference type="InterPro" id="IPR050217">
    <property type="entry name" value="Peroxiredoxin"/>
</dbReference>
<dbReference type="Proteomes" id="UP000233040">
    <property type="component" value="Unassembled WGS sequence"/>
</dbReference>
<evidence type="ECO:0000256" key="20">
    <source>
        <dbReference type="SAM" id="Phobius"/>
    </source>
</evidence>
<feature type="active site" description="Cysteine sulfenic acid (-SOH) intermediate; for peroxidase activity" evidence="18">
    <location>
        <position position="51"/>
    </location>
</feature>
<protein>
    <recommendedName>
        <fullName evidence="13">Peroxiredoxin-2</fullName>
        <ecNumber evidence="3">1.11.1.24</ecNumber>
    </recommendedName>
    <alternativeName>
        <fullName evidence="14">Thioredoxin-dependent peroxiredoxin 2</fullName>
    </alternativeName>
</protein>
<dbReference type="Ensembl" id="ENSCCAT00000037652.1">
    <property type="protein sequence ID" value="ENSCCAP00000020165.1"/>
    <property type="gene ID" value="ENSCCAG00000027923.1"/>
</dbReference>
<evidence type="ECO:0000256" key="3">
    <source>
        <dbReference type="ARBA" id="ARBA00013017"/>
    </source>
</evidence>
<keyword evidence="4" id="KW-0963">Cytoplasm</keyword>
<dbReference type="GO" id="GO:0019430">
    <property type="term" value="P:removal of superoxide radicals"/>
    <property type="evidence" value="ECO:0007669"/>
    <property type="project" value="TreeGrafter"/>
</dbReference>
<dbReference type="InterPro" id="IPR013766">
    <property type="entry name" value="Thioredoxin_domain"/>
</dbReference>
<comment type="catalytic activity">
    <reaction evidence="16">
        <text>a hydroperoxide + [thioredoxin]-dithiol = an alcohol + [thioredoxin]-disulfide + H2O</text>
        <dbReference type="Rhea" id="RHEA:62620"/>
        <dbReference type="Rhea" id="RHEA-COMP:10698"/>
        <dbReference type="Rhea" id="RHEA-COMP:10700"/>
        <dbReference type="ChEBI" id="CHEBI:15377"/>
        <dbReference type="ChEBI" id="CHEBI:29950"/>
        <dbReference type="ChEBI" id="CHEBI:30879"/>
        <dbReference type="ChEBI" id="CHEBI:35924"/>
        <dbReference type="ChEBI" id="CHEBI:50058"/>
        <dbReference type="EC" id="1.11.1.24"/>
    </reaction>
</comment>
<evidence type="ECO:0000256" key="18">
    <source>
        <dbReference type="PIRSR" id="PIRSR000239-1"/>
    </source>
</evidence>
<keyword evidence="20" id="KW-0812">Transmembrane</keyword>
<dbReference type="AlphaFoldDB" id="A0A2K5QWD0"/>
<dbReference type="PANTHER" id="PTHR10681:SF161">
    <property type="entry name" value="PEROXIREDOXIN-2"/>
    <property type="match status" value="1"/>
</dbReference>
<evidence type="ECO:0000256" key="17">
    <source>
        <dbReference type="PIRNR" id="PIRNR000239"/>
    </source>
</evidence>
<keyword evidence="8" id="KW-0007">Acetylation</keyword>
<evidence type="ECO:0000256" key="14">
    <source>
        <dbReference type="ARBA" id="ARBA00042159"/>
    </source>
</evidence>
<dbReference type="STRING" id="9516.ENSCCAP00000020165"/>
<dbReference type="PIRSF" id="PIRSF000239">
    <property type="entry name" value="AHPC"/>
    <property type="match status" value="1"/>
</dbReference>
<evidence type="ECO:0000256" key="13">
    <source>
        <dbReference type="ARBA" id="ARBA00040770"/>
    </source>
</evidence>
<evidence type="ECO:0000313" key="22">
    <source>
        <dbReference type="Ensembl" id="ENSCCAP00000020165.1"/>
    </source>
</evidence>
<dbReference type="Pfam" id="PF10417">
    <property type="entry name" value="1-cysPrx_C"/>
    <property type="match status" value="1"/>
</dbReference>
<dbReference type="SUPFAM" id="SSF52833">
    <property type="entry name" value="Thioredoxin-like"/>
    <property type="match status" value="1"/>
</dbReference>
<feature type="region of interest" description="Disordered" evidence="19">
    <location>
        <begin position="155"/>
        <end position="181"/>
    </location>
</feature>
<comment type="function">
    <text evidence="12">Thiol-specific peroxidase that catalyzes the reduction of hydrogen peroxide and organic hydroperoxides to water and alcohols, respectively. Plays a role in cell protection against oxidative stress by detoxifying peroxides and as sensor of hydrogen peroxide-mediated signaling events. Might participate in the signaling cascades of growth factors and tumor necrosis factor-alpha by regulating the intracellular concentrations of H(2)O(2).</text>
</comment>
<dbReference type="CDD" id="cd03015">
    <property type="entry name" value="PRX_Typ2cys"/>
    <property type="match status" value="1"/>
</dbReference>
<dbReference type="EC" id="1.11.1.24" evidence="3"/>
<feature type="compositionally biased region" description="Basic and acidic residues" evidence="19">
    <location>
        <begin position="169"/>
        <end position="181"/>
    </location>
</feature>
<evidence type="ECO:0000256" key="2">
    <source>
        <dbReference type="ARBA" id="ARBA00009796"/>
    </source>
</evidence>
<dbReference type="GO" id="GO:0045321">
    <property type="term" value="P:leukocyte activation"/>
    <property type="evidence" value="ECO:0007669"/>
    <property type="project" value="TreeGrafter"/>
</dbReference>
<dbReference type="GO" id="GO:0008379">
    <property type="term" value="F:thioredoxin peroxidase activity"/>
    <property type="evidence" value="ECO:0007669"/>
    <property type="project" value="TreeGrafter"/>
</dbReference>
<reference evidence="22" key="2">
    <citation type="submission" date="2025-09" db="UniProtKB">
        <authorList>
            <consortium name="Ensembl"/>
        </authorList>
    </citation>
    <scope>IDENTIFICATION</scope>
</reference>
<evidence type="ECO:0000256" key="16">
    <source>
        <dbReference type="ARBA" id="ARBA00049091"/>
    </source>
</evidence>
<reference evidence="22" key="1">
    <citation type="submission" date="2025-08" db="UniProtKB">
        <authorList>
            <consortium name="Ensembl"/>
        </authorList>
    </citation>
    <scope>IDENTIFICATION</scope>
</reference>
<dbReference type="OMA" id="CFINDGK"/>
<dbReference type="GO" id="GO:0042744">
    <property type="term" value="P:hydrogen peroxide catabolic process"/>
    <property type="evidence" value="ECO:0007669"/>
    <property type="project" value="TreeGrafter"/>
</dbReference>
<evidence type="ECO:0000256" key="10">
    <source>
        <dbReference type="ARBA" id="ARBA00023157"/>
    </source>
</evidence>
<evidence type="ECO:0000259" key="21">
    <source>
        <dbReference type="PROSITE" id="PS51352"/>
    </source>
</evidence>
<sequence>MASVIVGMGKPAPDFKATAVVDGAFKEVKLLDYKEKYVVLFFYSLDFTFVCLTEIILFSDHAENFRKLGCKVLGISVDFQFTHLAWINNLQKEGGLNYGVLKTDTDIAYRGCFINDGKRVLPQITVNDLPVGCSMDEALRRVQAFQYTEEHREVGPASWKPGSDTIKPNVDDSKEYFSKRN</sequence>
<dbReference type="GeneTree" id="ENSGT00940000155828"/>
<keyword evidence="20" id="KW-0472">Membrane</keyword>
<comment type="subunit">
    <text evidence="15">Homodimer; disulfide-linked, upon oxidation. 5 homodimers assemble to form a ring-like decamer. Interacts with TIPIN.</text>
</comment>
<feature type="transmembrane region" description="Helical" evidence="20">
    <location>
        <begin position="37"/>
        <end position="58"/>
    </location>
</feature>
<evidence type="ECO:0000256" key="4">
    <source>
        <dbReference type="ARBA" id="ARBA00022490"/>
    </source>
</evidence>
<dbReference type="GO" id="GO:0005829">
    <property type="term" value="C:cytosol"/>
    <property type="evidence" value="ECO:0007669"/>
    <property type="project" value="TreeGrafter"/>
</dbReference>
<comment type="similarity">
    <text evidence="2">Belongs to the peroxiredoxin family. AhpC/Prx1 subfamily.</text>
</comment>
<evidence type="ECO:0000313" key="23">
    <source>
        <dbReference type="Proteomes" id="UP000233040"/>
    </source>
</evidence>
<keyword evidence="9 17" id="KW-0560">Oxidoreductase</keyword>
<keyword evidence="20" id="KW-1133">Transmembrane helix</keyword>
<dbReference type="InterPro" id="IPR000866">
    <property type="entry name" value="AhpC/TSA"/>
</dbReference>
<dbReference type="Pfam" id="PF00578">
    <property type="entry name" value="AhpC-TSA"/>
    <property type="match status" value="1"/>
</dbReference>
<proteinExistence type="inferred from homology"/>
<evidence type="ECO:0000256" key="9">
    <source>
        <dbReference type="ARBA" id="ARBA00023002"/>
    </source>
</evidence>
<dbReference type="PANTHER" id="PTHR10681">
    <property type="entry name" value="THIOREDOXIN PEROXIDASE"/>
    <property type="match status" value="1"/>
</dbReference>
<keyword evidence="5" id="KW-0597">Phosphoprotein</keyword>
<keyword evidence="10" id="KW-1015">Disulfide bond</keyword>
<evidence type="ECO:0000256" key="1">
    <source>
        <dbReference type="ARBA" id="ARBA00004496"/>
    </source>
</evidence>
<evidence type="ECO:0000256" key="19">
    <source>
        <dbReference type="SAM" id="MobiDB-lite"/>
    </source>
</evidence>